<evidence type="ECO:0000256" key="1">
    <source>
        <dbReference type="SAM" id="MobiDB-lite"/>
    </source>
</evidence>
<comment type="caution">
    <text evidence="2">The sequence shown here is derived from an EMBL/GenBank/DDBJ whole genome shotgun (WGS) entry which is preliminary data.</text>
</comment>
<reference evidence="3" key="1">
    <citation type="journal article" date="2015" name="Nat. Genet.">
        <title>The genome and transcriptome of the zoonotic hookworm Ancylostoma ceylanicum identify infection-specific gene families.</title>
        <authorList>
            <person name="Schwarz E.M."/>
            <person name="Hu Y."/>
            <person name="Antoshechkin I."/>
            <person name="Miller M.M."/>
            <person name="Sternberg P.W."/>
            <person name="Aroian R.V."/>
        </authorList>
    </citation>
    <scope>NUCLEOTIDE SEQUENCE</scope>
    <source>
        <strain evidence="3">HY135</strain>
    </source>
</reference>
<sequence length="148" mass="15822">MVQQTTRVLAAVPPPCLRPFGVHCILSLDNLSRGDQRTPAGAKLQSPLLDRQASGKQKATPRKKESAKAPPPAPPEAESTARGDDGANFAPIFVSGRPKSAEKGVPLLVDDEIRVSKEGGADVQPNERPDPDSPPKDNMPKITTDHMF</sequence>
<protein>
    <submittedName>
        <fullName evidence="2">Uncharacterized protein</fullName>
    </submittedName>
</protein>
<evidence type="ECO:0000313" key="2">
    <source>
        <dbReference type="EMBL" id="EYB98002.1"/>
    </source>
</evidence>
<name>A0A016T5Q4_9BILA</name>
<feature type="compositionally biased region" description="Basic and acidic residues" evidence="1">
    <location>
        <begin position="111"/>
        <end position="148"/>
    </location>
</feature>
<proteinExistence type="predicted"/>
<evidence type="ECO:0000313" key="3">
    <source>
        <dbReference type="Proteomes" id="UP000024635"/>
    </source>
</evidence>
<keyword evidence="3" id="KW-1185">Reference proteome</keyword>
<dbReference type="EMBL" id="JARK01001471">
    <property type="protein sequence ID" value="EYB98002.1"/>
    <property type="molecule type" value="Genomic_DNA"/>
</dbReference>
<dbReference type="OrthoDB" id="5826594at2759"/>
<dbReference type="AlphaFoldDB" id="A0A016T5Q4"/>
<accession>A0A016T5Q4</accession>
<dbReference type="Proteomes" id="UP000024635">
    <property type="component" value="Unassembled WGS sequence"/>
</dbReference>
<feature type="region of interest" description="Disordered" evidence="1">
    <location>
        <begin position="32"/>
        <end position="148"/>
    </location>
</feature>
<gene>
    <name evidence="2" type="primary">Acey_s0135.g1941</name>
    <name evidence="2" type="synonym">Acey-ZK1053.2</name>
    <name evidence="2" type="ORF">Y032_0135g1941</name>
</gene>
<organism evidence="2 3">
    <name type="scientific">Ancylostoma ceylanicum</name>
    <dbReference type="NCBI Taxonomy" id="53326"/>
    <lineage>
        <taxon>Eukaryota</taxon>
        <taxon>Metazoa</taxon>
        <taxon>Ecdysozoa</taxon>
        <taxon>Nematoda</taxon>
        <taxon>Chromadorea</taxon>
        <taxon>Rhabditida</taxon>
        <taxon>Rhabditina</taxon>
        <taxon>Rhabditomorpha</taxon>
        <taxon>Strongyloidea</taxon>
        <taxon>Ancylostomatidae</taxon>
        <taxon>Ancylostomatinae</taxon>
        <taxon>Ancylostoma</taxon>
    </lineage>
</organism>